<dbReference type="GO" id="GO:0000978">
    <property type="term" value="F:RNA polymerase II cis-regulatory region sequence-specific DNA binding"/>
    <property type="evidence" value="ECO:0007669"/>
    <property type="project" value="TreeGrafter"/>
</dbReference>
<dbReference type="AlphaFoldDB" id="A0AAV8V2H9"/>
<evidence type="ECO:0000313" key="13">
    <source>
        <dbReference type="EMBL" id="KAJ8907582.1"/>
    </source>
</evidence>
<dbReference type="PANTHER" id="PTHR19818:SF139">
    <property type="entry name" value="PAIR-RULE PROTEIN ODD-PAIRED"/>
    <property type="match status" value="1"/>
</dbReference>
<dbReference type="Proteomes" id="UP001157974">
    <property type="component" value="Unassembled WGS sequence"/>
</dbReference>
<dbReference type="PROSITE" id="PS50157">
    <property type="entry name" value="ZINC_FINGER_C2H2_2"/>
    <property type="match status" value="4"/>
</dbReference>
<evidence type="ECO:0000256" key="6">
    <source>
        <dbReference type="ARBA" id="ARBA00023015"/>
    </source>
</evidence>
<comment type="caution">
    <text evidence="13">The sequence shown here is derived from an EMBL/GenBank/DDBJ whole genome shotgun (WGS) entry which is preliminary data.</text>
</comment>
<dbReference type="SUPFAM" id="SSF57667">
    <property type="entry name" value="beta-beta-alpha zinc fingers"/>
    <property type="match status" value="2"/>
</dbReference>
<evidence type="ECO:0000256" key="7">
    <source>
        <dbReference type="ARBA" id="ARBA00023125"/>
    </source>
</evidence>
<dbReference type="GO" id="GO:0045944">
    <property type="term" value="P:positive regulation of transcription by RNA polymerase II"/>
    <property type="evidence" value="ECO:0007669"/>
    <property type="project" value="UniProtKB-ARBA"/>
</dbReference>
<dbReference type="Gene3D" id="3.30.160.60">
    <property type="entry name" value="Classic Zinc Finger"/>
    <property type="match status" value="3"/>
</dbReference>
<evidence type="ECO:0000256" key="10">
    <source>
        <dbReference type="PROSITE-ProRule" id="PRU00042"/>
    </source>
</evidence>
<keyword evidence="7" id="KW-0238">DNA-binding</keyword>
<feature type="region of interest" description="Disordered" evidence="11">
    <location>
        <begin position="192"/>
        <end position="216"/>
    </location>
</feature>
<dbReference type="InterPro" id="IPR013087">
    <property type="entry name" value="Znf_C2H2_type"/>
</dbReference>
<dbReference type="Pfam" id="PF00096">
    <property type="entry name" value="zf-C2H2"/>
    <property type="match status" value="2"/>
</dbReference>
<dbReference type="InterPro" id="IPR050329">
    <property type="entry name" value="GLI_C2H2-zinc-finger"/>
</dbReference>
<dbReference type="SMART" id="SM00355">
    <property type="entry name" value="ZnF_C2H2"/>
    <property type="match status" value="4"/>
</dbReference>
<evidence type="ECO:0000256" key="2">
    <source>
        <dbReference type="ARBA" id="ARBA00022723"/>
    </source>
</evidence>
<organism evidence="13 14">
    <name type="scientific">Rhodosorus marinus</name>
    <dbReference type="NCBI Taxonomy" id="101924"/>
    <lineage>
        <taxon>Eukaryota</taxon>
        <taxon>Rhodophyta</taxon>
        <taxon>Stylonematophyceae</taxon>
        <taxon>Stylonematales</taxon>
        <taxon>Stylonemataceae</taxon>
        <taxon>Rhodosorus</taxon>
    </lineage>
</organism>
<evidence type="ECO:0000256" key="1">
    <source>
        <dbReference type="ARBA" id="ARBA00004123"/>
    </source>
</evidence>
<dbReference type="FunFam" id="3.30.160.60:FF:002343">
    <property type="entry name" value="Zinc finger protein 33A"/>
    <property type="match status" value="1"/>
</dbReference>
<gene>
    <name evidence="13" type="ORF">NDN08_007692</name>
</gene>
<keyword evidence="14" id="KW-1185">Reference proteome</keyword>
<dbReference type="PANTHER" id="PTHR19818">
    <property type="entry name" value="ZINC FINGER PROTEIN ZIC AND GLI"/>
    <property type="match status" value="1"/>
</dbReference>
<dbReference type="GO" id="GO:0000981">
    <property type="term" value="F:DNA-binding transcription factor activity, RNA polymerase II-specific"/>
    <property type="evidence" value="ECO:0007669"/>
    <property type="project" value="TreeGrafter"/>
</dbReference>
<feature type="domain" description="C2H2-type" evidence="12">
    <location>
        <begin position="305"/>
        <end position="335"/>
    </location>
</feature>
<keyword evidence="6" id="KW-0805">Transcription regulation</keyword>
<evidence type="ECO:0000259" key="12">
    <source>
        <dbReference type="PROSITE" id="PS50157"/>
    </source>
</evidence>
<evidence type="ECO:0000256" key="11">
    <source>
        <dbReference type="SAM" id="MobiDB-lite"/>
    </source>
</evidence>
<reference evidence="13 14" key="1">
    <citation type="journal article" date="2023" name="Nat. Commun.">
        <title>Origin of minicircular mitochondrial genomes in red algae.</title>
        <authorList>
            <person name="Lee Y."/>
            <person name="Cho C.H."/>
            <person name="Lee Y.M."/>
            <person name="Park S.I."/>
            <person name="Yang J.H."/>
            <person name="West J.A."/>
            <person name="Bhattacharya D."/>
            <person name="Yoon H.S."/>
        </authorList>
    </citation>
    <scope>NUCLEOTIDE SEQUENCE [LARGE SCALE GENOMIC DNA]</scope>
    <source>
        <strain evidence="13 14">CCMP1338</strain>
        <tissue evidence="13">Whole cell</tissue>
    </source>
</reference>
<dbReference type="EMBL" id="JAMWBK010000002">
    <property type="protein sequence ID" value="KAJ8907582.1"/>
    <property type="molecule type" value="Genomic_DNA"/>
</dbReference>
<dbReference type="GO" id="GO:0008270">
    <property type="term" value="F:zinc ion binding"/>
    <property type="evidence" value="ECO:0007669"/>
    <property type="project" value="UniProtKB-KW"/>
</dbReference>
<keyword evidence="5" id="KW-0862">Zinc</keyword>
<evidence type="ECO:0000256" key="5">
    <source>
        <dbReference type="ARBA" id="ARBA00022833"/>
    </source>
</evidence>
<feature type="domain" description="C2H2-type" evidence="12">
    <location>
        <begin position="336"/>
        <end position="366"/>
    </location>
</feature>
<feature type="compositionally biased region" description="Basic and acidic residues" evidence="11">
    <location>
        <begin position="192"/>
        <end position="206"/>
    </location>
</feature>
<protein>
    <recommendedName>
        <fullName evidence="12">C2H2-type domain-containing protein</fullName>
    </recommendedName>
</protein>
<keyword evidence="8" id="KW-0804">Transcription</keyword>
<evidence type="ECO:0000256" key="4">
    <source>
        <dbReference type="ARBA" id="ARBA00022771"/>
    </source>
</evidence>
<keyword evidence="4 10" id="KW-0863">Zinc-finger</keyword>
<evidence type="ECO:0000256" key="8">
    <source>
        <dbReference type="ARBA" id="ARBA00023163"/>
    </source>
</evidence>
<comment type="subcellular location">
    <subcellularLocation>
        <location evidence="1">Nucleus</location>
    </subcellularLocation>
</comment>
<keyword evidence="2" id="KW-0479">Metal-binding</keyword>
<name>A0AAV8V2H9_9RHOD</name>
<keyword evidence="9" id="KW-0539">Nucleus</keyword>
<dbReference type="PROSITE" id="PS00028">
    <property type="entry name" value="ZINC_FINGER_C2H2_1"/>
    <property type="match status" value="3"/>
</dbReference>
<feature type="domain" description="C2H2-type" evidence="12">
    <location>
        <begin position="275"/>
        <end position="304"/>
    </location>
</feature>
<dbReference type="FunFam" id="3.30.160.60:FF:000646">
    <property type="entry name" value="Myeloid zinc finger 1"/>
    <property type="match status" value="1"/>
</dbReference>
<evidence type="ECO:0000313" key="14">
    <source>
        <dbReference type="Proteomes" id="UP001157974"/>
    </source>
</evidence>
<dbReference type="GO" id="GO:0005634">
    <property type="term" value="C:nucleus"/>
    <property type="evidence" value="ECO:0007669"/>
    <property type="project" value="UniProtKB-SubCell"/>
</dbReference>
<feature type="domain" description="C2H2-type" evidence="12">
    <location>
        <begin position="247"/>
        <end position="274"/>
    </location>
</feature>
<dbReference type="InterPro" id="IPR036236">
    <property type="entry name" value="Znf_C2H2_sf"/>
</dbReference>
<evidence type="ECO:0000256" key="9">
    <source>
        <dbReference type="ARBA" id="ARBA00023242"/>
    </source>
</evidence>
<evidence type="ECO:0000256" key="3">
    <source>
        <dbReference type="ARBA" id="ARBA00022737"/>
    </source>
</evidence>
<keyword evidence="3" id="KW-0677">Repeat</keyword>
<accession>A0AAV8V2H9</accession>
<proteinExistence type="predicted"/>
<sequence length="412" mass="45189">MEGLGLVKEESVFEPDLDSFLNEEGEVVEGRKQVAQEQDWDRLLGFGAEKGLQPAEQPGQGDGFLQGVVNTESATAAVENQLFYGDDFFGVPDQSLGLGTLSEPLGGASFDTQNLDFQAGNQEVQVAQNHVGHDVQSLDLAALSGQPLQRPGFQRSITTDVLMGTGSSSMQMTESGSSFSRNLLDTGLKLEHSGKGGKRKAFEQRRHGGSFDGATKARVFPSESRSLDNLAEHVRGISVQEPSVKNCKCHVCGKSFAKKYTLIQHQRIHNNERSHKCPIEGCGRDFVQRANLSQHMRYHTGEKPYVCDEPHCNAAYYQLANLKSHLKAKHGRDAPRKCRIRGCGKGFVTVEELNEHLRRLADADVPELTTACQQNPGYGVLLPGLGGEVQLTDVSVDGEKSRRNCQRVNRKI</sequence>